<keyword evidence="2" id="KW-1185">Reference proteome</keyword>
<protein>
    <submittedName>
        <fullName evidence="1">Uncharacterized protein</fullName>
    </submittedName>
</protein>
<reference evidence="2" key="1">
    <citation type="journal article" date="2008" name="Nat. Genet.">
        <title>The Pristionchus pacificus genome provides a unique perspective on nematode lifestyle and parasitism.</title>
        <authorList>
            <person name="Dieterich C."/>
            <person name="Clifton S.W."/>
            <person name="Schuster L.N."/>
            <person name="Chinwalla A."/>
            <person name="Delehaunty K."/>
            <person name="Dinkelacker I."/>
            <person name="Fulton L."/>
            <person name="Fulton R."/>
            <person name="Godfrey J."/>
            <person name="Minx P."/>
            <person name="Mitreva M."/>
            <person name="Roeseler W."/>
            <person name="Tian H."/>
            <person name="Witte H."/>
            <person name="Yang S.P."/>
            <person name="Wilson R.K."/>
            <person name="Sommer R.J."/>
        </authorList>
    </citation>
    <scope>NUCLEOTIDE SEQUENCE [LARGE SCALE GENOMIC DNA]</scope>
    <source>
        <strain evidence="2">PS312</strain>
    </source>
</reference>
<proteinExistence type="predicted"/>
<accession>A0A2A6B9A3</accession>
<evidence type="ECO:0000313" key="1">
    <source>
        <dbReference type="EnsemblMetazoa" id="PPA09141.1"/>
    </source>
</evidence>
<gene>
    <name evidence="1" type="primary">WBGene00098695</name>
</gene>
<dbReference type="Proteomes" id="UP000005239">
    <property type="component" value="Unassembled WGS sequence"/>
</dbReference>
<dbReference type="AlphaFoldDB" id="A0A2A6B9A3"/>
<sequence length="188" mass="21630">MFCFASQARESFTISYYQFNSGKMTFFTNGIFTLDGATATLMFTLSNILIYLLMLTFPQTLITHFSFVVYLIIYIIALIAIIRSNKPILNVCFWINTVLFALFSLWCIIAIPFYLCNHNTLAHIIENWGFAANNVLTTYIAYMMPYYIVHQVAIWFSHFIYLCALNAARAECAKVSDTLYMTGQTVRV</sequence>
<organism evidence="1 2">
    <name type="scientific">Pristionchus pacificus</name>
    <name type="common">Parasitic nematode worm</name>
    <dbReference type="NCBI Taxonomy" id="54126"/>
    <lineage>
        <taxon>Eukaryota</taxon>
        <taxon>Metazoa</taxon>
        <taxon>Ecdysozoa</taxon>
        <taxon>Nematoda</taxon>
        <taxon>Chromadorea</taxon>
        <taxon>Rhabditida</taxon>
        <taxon>Rhabditina</taxon>
        <taxon>Diplogasteromorpha</taxon>
        <taxon>Diplogasteroidea</taxon>
        <taxon>Neodiplogasteridae</taxon>
        <taxon>Pristionchus</taxon>
    </lineage>
</organism>
<evidence type="ECO:0000313" key="2">
    <source>
        <dbReference type="Proteomes" id="UP000005239"/>
    </source>
</evidence>
<reference evidence="1" key="2">
    <citation type="submission" date="2022-06" db="UniProtKB">
        <authorList>
            <consortium name="EnsemblMetazoa"/>
        </authorList>
    </citation>
    <scope>IDENTIFICATION</scope>
    <source>
        <strain evidence="1">PS312</strain>
    </source>
</reference>
<name>A0A2A6B9A3_PRIPA</name>
<dbReference type="EnsemblMetazoa" id="PPA09141.1">
    <property type="protein sequence ID" value="PPA09141.1"/>
    <property type="gene ID" value="WBGene00098695"/>
</dbReference>
<accession>A0A8R1YA01</accession>